<dbReference type="Gene3D" id="1.10.10.10">
    <property type="entry name" value="Winged helix-like DNA-binding domain superfamily/Winged helix DNA-binding domain"/>
    <property type="match status" value="1"/>
</dbReference>
<dbReference type="KEGG" id="ptx:ABW99_07395"/>
<feature type="domain" description="HTH marR-type" evidence="4">
    <location>
        <begin position="8"/>
        <end position="141"/>
    </location>
</feature>
<dbReference type="OrthoDB" id="6002259at2"/>
<protein>
    <submittedName>
        <fullName evidence="5">MarR family transcriptional regulator</fullName>
    </submittedName>
</protein>
<dbReference type="SMART" id="SM00347">
    <property type="entry name" value="HTH_MARR"/>
    <property type="match status" value="1"/>
</dbReference>
<dbReference type="InterPro" id="IPR036390">
    <property type="entry name" value="WH_DNA-bd_sf"/>
</dbReference>
<name>A0A0G3ERW6_9BURK</name>
<dbReference type="PANTHER" id="PTHR33164">
    <property type="entry name" value="TRANSCRIPTIONAL REGULATOR, MARR FAMILY"/>
    <property type="match status" value="1"/>
</dbReference>
<dbReference type="AlphaFoldDB" id="A0A0G3ERW6"/>
<keyword evidence="2" id="KW-0238">DNA-binding</keyword>
<dbReference type="RefSeq" id="WP_047213882.1">
    <property type="nucleotide sequence ID" value="NZ_CP011568.3"/>
</dbReference>
<dbReference type="InterPro" id="IPR036388">
    <property type="entry name" value="WH-like_DNA-bd_sf"/>
</dbReference>
<dbReference type="InterPro" id="IPR000835">
    <property type="entry name" value="HTH_MarR-typ"/>
</dbReference>
<sequence length="152" mass="16329">MSNLTSLHLALTSALMAAGRQWRQISEAITTPSGISGACTAPLIFIGRLGEGVRQNVLAEQIGIEGPSLVRLLDQMCRAGLIRREVDPADRRANMLWYTDAGRALAEKIEADLIQLRASVFRDISKEDVEATLRVLAAIGDAAHAVSAPARP</sequence>
<dbReference type="SUPFAM" id="SSF46785">
    <property type="entry name" value="Winged helix' DNA-binding domain"/>
    <property type="match status" value="1"/>
</dbReference>
<dbReference type="GO" id="GO:0003677">
    <property type="term" value="F:DNA binding"/>
    <property type="evidence" value="ECO:0007669"/>
    <property type="project" value="UniProtKB-KW"/>
</dbReference>
<dbReference type="PRINTS" id="PR00598">
    <property type="entry name" value="HTHMARR"/>
</dbReference>
<proteinExistence type="predicted"/>
<evidence type="ECO:0000256" key="2">
    <source>
        <dbReference type="ARBA" id="ARBA00023125"/>
    </source>
</evidence>
<gene>
    <name evidence="5" type="ORF">ABW99_07395</name>
</gene>
<dbReference type="EMBL" id="CP011568">
    <property type="protein sequence ID" value="AKJ68062.1"/>
    <property type="molecule type" value="Genomic_DNA"/>
</dbReference>
<dbReference type="PANTHER" id="PTHR33164:SF64">
    <property type="entry name" value="TRANSCRIPTIONAL REGULATOR SLYA"/>
    <property type="match status" value="1"/>
</dbReference>
<evidence type="ECO:0000313" key="5">
    <source>
        <dbReference type="EMBL" id="AKJ68062.1"/>
    </source>
</evidence>
<dbReference type="GO" id="GO:0006950">
    <property type="term" value="P:response to stress"/>
    <property type="evidence" value="ECO:0007669"/>
    <property type="project" value="TreeGrafter"/>
</dbReference>
<dbReference type="InterPro" id="IPR039422">
    <property type="entry name" value="MarR/SlyA-like"/>
</dbReference>
<dbReference type="STRING" id="445709.ABW99_07395"/>
<keyword evidence="3" id="KW-0804">Transcription</keyword>
<accession>A0A0G3ERW6</accession>
<evidence type="ECO:0000313" key="6">
    <source>
        <dbReference type="Proteomes" id="UP000036700"/>
    </source>
</evidence>
<keyword evidence="1" id="KW-0805">Transcription regulation</keyword>
<dbReference type="Pfam" id="PF12802">
    <property type="entry name" value="MarR_2"/>
    <property type="match status" value="1"/>
</dbReference>
<dbReference type="GO" id="GO:0003700">
    <property type="term" value="F:DNA-binding transcription factor activity"/>
    <property type="evidence" value="ECO:0007669"/>
    <property type="project" value="InterPro"/>
</dbReference>
<dbReference type="PROSITE" id="PS50995">
    <property type="entry name" value="HTH_MARR_2"/>
    <property type="match status" value="1"/>
</dbReference>
<dbReference type="PATRIC" id="fig|445709.3.peg.1579"/>
<evidence type="ECO:0000256" key="3">
    <source>
        <dbReference type="ARBA" id="ARBA00023163"/>
    </source>
</evidence>
<keyword evidence="6" id="KW-1185">Reference proteome</keyword>
<dbReference type="Proteomes" id="UP000036700">
    <property type="component" value="Chromosome"/>
</dbReference>
<evidence type="ECO:0000259" key="4">
    <source>
        <dbReference type="PROSITE" id="PS50995"/>
    </source>
</evidence>
<organism evidence="5 6">
    <name type="scientific">Pandoraea thiooxydans</name>
    <dbReference type="NCBI Taxonomy" id="445709"/>
    <lineage>
        <taxon>Bacteria</taxon>
        <taxon>Pseudomonadati</taxon>
        <taxon>Pseudomonadota</taxon>
        <taxon>Betaproteobacteria</taxon>
        <taxon>Burkholderiales</taxon>
        <taxon>Burkholderiaceae</taxon>
        <taxon>Pandoraea</taxon>
    </lineage>
</organism>
<reference evidence="6" key="1">
    <citation type="submission" date="2015-06" db="EMBL/GenBank/DDBJ databases">
        <authorList>
            <person name="Lim Y.L."/>
            <person name="Ee R."/>
            <person name="Yong D."/>
            <person name="How K.Y."/>
            <person name="Yin W.F."/>
            <person name="Chan K.G."/>
        </authorList>
    </citation>
    <scope>NUCLEOTIDE SEQUENCE [LARGE SCALE GENOMIC DNA]</scope>
    <source>
        <strain evidence="6">DSM 25325</strain>
    </source>
</reference>
<evidence type="ECO:0000256" key="1">
    <source>
        <dbReference type="ARBA" id="ARBA00023015"/>
    </source>
</evidence>